<dbReference type="RefSeq" id="WP_184436002.1">
    <property type="nucleotide sequence ID" value="NZ_JACIGI010000022.1"/>
</dbReference>
<name>A0A7W6WLK3_9PROT</name>
<dbReference type="Gene3D" id="1.10.10.470">
    <property type="entry name" value="Maltooligosyl trehalose synthase, domain 4"/>
    <property type="match status" value="1"/>
</dbReference>
<dbReference type="InterPro" id="IPR006047">
    <property type="entry name" value="GH13_cat_dom"/>
</dbReference>
<dbReference type="PANTHER" id="PTHR10357">
    <property type="entry name" value="ALPHA-AMYLASE FAMILY MEMBER"/>
    <property type="match status" value="1"/>
</dbReference>
<evidence type="ECO:0000313" key="4">
    <source>
        <dbReference type="Proteomes" id="UP000555728"/>
    </source>
</evidence>
<dbReference type="GO" id="GO:0030980">
    <property type="term" value="P:alpha-glucan catabolic process"/>
    <property type="evidence" value="ECO:0007669"/>
    <property type="project" value="TreeGrafter"/>
</dbReference>
<sequence length="1038" mass="113234">MPSHPALDPSAAPHAGTAAQGSPPAAPRATYRLQLTPDFGFDAATAIIPTLAALGVSHVYLSPILTARPGSAHGYDIIDHGRINPELGGAEGFRRFSDALLVQGLGLIVDFVPNHMGIGVGENHWWRDVLEWGRDSPYADWFDIDWEPAEPSLYGKILLPVLGDHYGASLERGELTLRHDAEQGGFVVRYYEHAFPIRPHDYGDILRRGMRMERPEDSVLALVVAGADSLRAPIQDTGGVLSRHRTAQVVKRRLAELIADTAEARAVVAAAEAAFNGTPGRPASFDDLDALIERQSYRPAFWRVAAHEINYRRFFEINDLAALRMERGDLFETAHRLLFDLIAEGRVQGVRLDHVDGLWDPQAYVQRLQADARDALVRGVKAGRVQPGPATETTTEPAPPPSPFGPDQPMYVLVEKILAPHERLRAAWPIAGSTGYEALNQILGLFVDPVGEDPLNATYAAVVPGSIPFEAEVRAAKRLVMEESLASEIGVMANRLNRLAKRARATKDYSRMALRAALINVIAHFPVYRTYVSPRPIGEWAGPPQEAPDADAARIDDQDRRDLQWAIGRARKAARTPDLSVYDFLYDVLTGDLAGAGAGHPPDAVLETAMRVQQITGPVMAKAMEDTAFYRYVRLAALNEVGGEPDRFGVSPAAFHHLCQARQEHWPFNLIATATHDHKRGEDARMRLALISECPELWTDRVRRWQDLNHRRLTTLAETRRGPSAKDEYLLYQTLLATWPLEMARTDDTGAPLPPEPEALAAYTERVAAYMLKAAREAKVDTAWTAQDSDYEAALDGFVRAVLSPTLGGAFVADMAAFVARLAPAGAVNALSQTTVKLTMPGVPDLYQGTDLWDFSLVDPDNRRPVDFAGRARSLREGARPPARLDTWRDGHVKQALIAAVLDLRRQAPALFAQGGYVPLETTGAEADRVLAFARTAPETTASTETTTVASPTVAAMVVVVPRLVWPLMGDAARPLPQGWGDTRVMLPDADGWPAGALRSALHAPDTPPHRAAPADGSLSVADLLADFPIAVLVADAR</sequence>
<evidence type="ECO:0000256" key="1">
    <source>
        <dbReference type="SAM" id="MobiDB-lite"/>
    </source>
</evidence>
<keyword evidence="4" id="KW-1185">Reference proteome</keyword>
<dbReference type="CDD" id="cd11336">
    <property type="entry name" value="AmyAc_MTSase"/>
    <property type="match status" value="1"/>
</dbReference>
<dbReference type="EC" id="5.4.99.15" evidence="3"/>
<reference evidence="3 4" key="1">
    <citation type="submission" date="2020-08" db="EMBL/GenBank/DDBJ databases">
        <title>Genome sequencing of Purple Non-Sulfur Bacteria from various extreme environments.</title>
        <authorList>
            <person name="Mayer M."/>
        </authorList>
    </citation>
    <scope>NUCLEOTIDE SEQUENCE [LARGE SCALE GENOMIC DNA]</scope>
    <source>
        <strain evidence="3 4">JA135</strain>
    </source>
</reference>
<dbReference type="AlphaFoldDB" id="A0A7W6WLK3"/>
<dbReference type="EMBL" id="JACIGI010000022">
    <property type="protein sequence ID" value="MBB4286828.1"/>
    <property type="molecule type" value="Genomic_DNA"/>
</dbReference>
<feature type="region of interest" description="Disordered" evidence="1">
    <location>
        <begin position="1"/>
        <end position="26"/>
    </location>
</feature>
<keyword evidence="3" id="KW-0413">Isomerase</keyword>
<dbReference type="Proteomes" id="UP000555728">
    <property type="component" value="Unassembled WGS sequence"/>
</dbReference>
<feature type="compositionally biased region" description="Low complexity" evidence="1">
    <location>
        <begin position="387"/>
        <end position="396"/>
    </location>
</feature>
<evidence type="ECO:0000313" key="3">
    <source>
        <dbReference type="EMBL" id="MBB4286828.1"/>
    </source>
</evidence>
<evidence type="ECO:0000259" key="2">
    <source>
        <dbReference type="SMART" id="SM00642"/>
    </source>
</evidence>
<dbReference type="GO" id="GO:0047470">
    <property type="term" value="F:(1,4)-alpha-D-glucan 1-alpha-D-glucosylmutase activity"/>
    <property type="evidence" value="ECO:0007669"/>
    <property type="project" value="UniProtKB-EC"/>
</dbReference>
<dbReference type="InterPro" id="IPR013797">
    <property type="entry name" value="Maltooligo_trehalose_synth_4"/>
</dbReference>
<dbReference type="InterPro" id="IPR012767">
    <property type="entry name" value="Trehalose_TreY"/>
</dbReference>
<proteinExistence type="predicted"/>
<dbReference type="Gene3D" id="3.20.20.80">
    <property type="entry name" value="Glycosidases"/>
    <property type="match status" value="3"/>
</dbReference>
<dbReference type="PANTHER" id="PTHR10357:SF216">
    <property type="entry name" value="MALTOOLIGOSYL TREHALOSE SYNTHASE-RELATED"/>
    <property type="match status" value="1"/>
</dbReference>
<dbReference type="InterPro" id="IPR017853">
    <property type="entry name" value="GH"/>
</dbReference>
<protein>
    <submittedName>
        <fullName evidence="3">(1-&gt;4)-alpha-D-glucan 1-alpha-D-glucosylmutase</fullName>
        <ecNumber evidence="3">5.4.99.15</ecNumber>
    </submittedName>
</protein>
<feature type="region of interest" description="Disordered" evidence="1">
    <location>
        <begin position="383"/>
        <end position="403"/>
    </location>
</feature>
<gene>
    <name evidence="3" type="ORF">GGD88_002569</name>
</gene>
<dbReference type="SMART" id="SM00642">
    <property type="entry name" value="Aamy"/>
    <property type="match status" value="1"/>
</dbReference>
<feature type="domain" description="Glycosyl hydrolase family 13 catalytic" evidence="2">
    <location>
        <begin position="34"/>
        <end position="905"/>
    </location>
</feature>
<dbReference type="Pfam" id="PF00128">
    <property type="entry name" value="Alpha-amylase"/>
    <property type="match status" value="1"/>
</dbReference>
<dbReference type="GO" id="GO:0005992">
    <property type="term" value="P:trehalose biosynthetic process"/>
    <property type="evidence" value="ECO:0007669"/>
    <property type="project" value="TreeGrafter"/>
</dbReference>
<dbReference type="NCBIfam" id="TIGR02401">
    <property type="entry name" value="trehalose_TreY"/>
    <property type="match status" value="1"/>
</dbReference>
<organism evidence="3 4">
    <name type="scientific">Roseospira goensis</name>
    <dbReference type="NCBI Taxonomy" id="391922"/>
    <lineage>
        <taxon>Bacteria</taxon>
        <taxon>Pseudomonadati</taxon>
        <taxon>Pseudomonadota</taxon>
        <taxon>Alphaproteobacteria</taxon>
        <taxon>Rhodospirillales</taxon>
        <taxon>Rhodospirillaceae</taxon>
        <taxon>Roseospira</taxon>
    </lineage>
</organism>
<dbReference type="SUPFAM" id="SSF51445">
    <property type="entry name" value="(Trans)glycosidases"/>
    <property type="match status" value="1"/>
</dbReference>
<comment type="caution">
    <text evidence="3">The sequence shown here is derived from an EMBL/GenBank/DDBJ whole genome shotgun (WGS) entry which is preliminary data.</text>
</comment>
<accession>A0A7W6WLK3</accession>